<dbReference type="Proteomes" id="UP000500961">
    <property type="component" value="Chromosome"/>
</dbReference>
<protein>
    <submittedName>
        <fullName evidence="2">Nitroreductase family protein</fullName>
    </submittedName>
</protein>
<dbReference type="PANTHER" id="PTHR23026:SF123">
    <property type="entry name" value="NAD(P)H NITROREDUCTASE RV3131-RELATED"/>
    <property type="match status" value="1"/>
</dbReference>
<dbReference type="GO" id="GO:0016491">
    <property type="term" value="F:oxidoreductase activity"/>
    <property type="evidence" value="ECO:0007669"/>
    <property type="project" value="InterPro"/>
</dbReference>
<dbReference type="EMBL" id="CP041345">
    <property type="protein sequence ID" value="QKG79233.1"/>
    <property type="molecule type" value="Genomic_DNA"/>
</dbReference>
<dbReference type="RefSeq" id="WP_173072795.1">
    <property type="nucleotide sequence ID" value="NZ_CP041345.1"/>
</dbReference>
<evidence type="ECO:0000259" key="1">
    <source>
        <dbReference type="Pfam" id="PF00881"/>
    </source>
</evidence>
<name>A0A7D3XYJ3_9BACT</name>
<organism evidence="2 3">
    <name type="scientific">Tenuifilum thalassicum</name>
    <dbReference type="NCBI Taxonomy" id="2590900"/>
    <lineage>
        <taxon>Bacteria</taxon>
        <taxon>Pseudomonadati</taxon>
        <taxon>Bacteroidota</taxon>
        <taxon>Bacteroidia</taxon>
        <taxon>Bacteroidales</taxon>
        <taxon>Tenuifilaceae</taxon>
        <taxon>Tenuifilum</taxon>
    </lineage>
</organism>
<proteinExistence type="predicted"/>
<feature type="domain" description="Nitroreductase" evidence="1">
    <location>
        <begin position="14"/>
        <end position="67"/>
    </location>
</feature>
<dbReference type="KEGG" id="ttz:FHG85_02795"/>
<sequence>MNTSKKPGKTLDNILSRKSVRNFTGEPVSNELLEELARAGMAAPSARNLQPWAFIIITERSVLDALAEGLPYAKMLFEAPAAIVVCGDLSKSGDSPQGYWVQDCSAATQNILLAAEAMGLGTVWTGVYPRDERVKVVKDTLHLPDHIIPLNVIPVGYPKGEHHPKDKFTTENIHWQKW</sequence>
<feature type="domain" description="Nitroreductase" evidence="1">
    <location>
        <begin position="70"/>
        <end position="157"/>
    </location>
</feature>
<dbReference type="InterPro" id="IPR029479">
    <property type="entry name" value="Nitroreductase"/>
</dbReference>
<dbReference type="PANTHER" id="PTHR23026">
    <property type="entry name" value="NADPH NITROREDUCTASE"/>
    <property type="match status" value="1"/>
</dbReference>
<evidence type="ECO:0000313" key="2">
    <source>
        <dbReference type="EMBL" id="QKG79233.1"/>
    </source>
</evidence>
<accession>A0A7D3XYJ3</accession>
<dbReference type="CDD" id="cd02150">
    <property type="entry name" value="nitroreductase"/>
    <property type="match status" value="1"/>
</dbReference>
<dbReference type="SUPFAM" id="SSF55469">
    <property type="entry name" value="FMN-dependent nitroreductase-like"/>
    <property type="match status" value="1"/>
</dbReference>
<dbReference type="InterPro" id="IPR000415">
    <property type="entry name" value="Nitroreductase-like"/>
</dbReference>
<dbReference type="Gene3D" id="3.40.109.10">
    <property type="entry name" value="NADH Oxidase"/>
    <property type="match status" value="1"/>
</dbReference>
<reference evidence="2 3" key="1">
    <citation type="submission" date="2019-07" db="EMBL/GenBank/DDBJ databases">
        <title>Thalassofilum flectens gen. nov., sp. nov., a novel moderate thermophilic anaerobe from a shallow sea hot spring in Kunashir Island (Russia), representing a new family in the order Bacteroidales, and proposal of Thalassofilacea fam. nov.</title>
        <authorList>
            <person name="Kochetkova T.V."/>
            <person name="Podosokorskaya O.A."/>
            <person name="Novikov A."/>
            <person name="Elcheninov A.G."/>
            <person name="Toshchakov S.V."/>
            <person name="Kublanov I.V."/>
        </authorList>
    </citation>
    <scope>NUCLEOTIDE SEQUENCE [LARGE SCALE GENOMIC DNA]</scope>
    <source>
        <strain evidence="2 3">38-H</strain>
    </source>
</reference>
<evidence type="ECO:0000313" key="3">
    <source>
        <dbReference type="Proteomes" id="UP000500961"/>
    </source>
</evidence>
<gene>
    <name evidence="2" type="ORF">FHG85_02795</name>
</gene>
<keyword evidence="3" id="KW-1185">Reference proteome</keyword>
<dbReference type="AlphaFoldDB" id="A0A7D3XYJ3"/>
<dbReference type="InterPro" id="IPR050627">
    <property type="entry name" value="Nitroreductase/BluB"/>
</dbReference>
<dbReference type="Pfam" id="PF00881">
    <property type="entry name" value="Nitroreductase"/>
    <property type="match status" value="2"/>
</dbReference>